<gene>
    <name evidence="2" type="ORF">PCOR1329_LOCUS78476</name>
</gene>
<keyword evidence="3" id="KW-1185">Reference proteome</keyword>
<evidence type="ECO:0000256" key="1">
    <source>
        <dbReference type="SAM" id="MobiDB-lite"/>
    </source>
</evidence>
<proteinExistence type="predicted"/>
<feature type="compositionally biased region" description="Polar residues" evidence="1">
    <location>
        <begin position="32"/>
        <end position="53"/>
    </location>
</feature>
<sequence>MTQWMSLRHGWQCSDLHIRCLIVVPGYPRQPANGSQSVLNPPSSSFSLRQNCTRDPGRPAVRRKSHDAMKDRQLFCHRPGGLPAFVVSFRAANFTRDMWADLMGTAWQQRDTSMAPTWHQHGIARD</sequence>
<comment type="caution">
    <text evidence="2">The sequence shown here is derived from an EMBL/GenBank/DDBJ whole genome shotgun (WGS) entry which is preliminary data.</text>
</comment>
<accession>A0ABN9XP11</accession>
<reference evidence="2" key="1">
    <citation type="submission" date="2023-10" db="EMBL/GenBank/DDBJ databases">
        <authorList>
            <person name="Chen Y."/>
            <person name="Shah S."/>
            <person name="Dougan E. K."/>
            <person name="Thang M."/>
            <person name="Chan C."/>
        </authorList>
    </citation>
    <scope>NUCLEOTIDE SEQUENCE [LARGE SCALE GENOMIC DNA]</scope>
</reference>
<protein>
    <recommendedName>
        <fullName evidence="4">Phospholipase B-like</fullName>
    </recommendedName>
</protein>
<name>A0ABN9XP11_9DINO</name>
<dbReference type="Proteomes" id="UP001189429">
    <property type="component" value="Unassembled WGS sequence"/>
</dbReference>
<feature type="region of interest" description="Disordered" evidence="1">
    <location>
        <begin position="31"/>
        <end position="67"/>
    </location>
</feature>
<evidence type="ECO:0008006" key="4">
    <source>
        <dbReference type="Google" id="ProtNLM"/>
    </source>
</evidence>
<dbReference type="EMBL" id="CAUYUJ010020948">
    <property type="protein sequence ID" value="CAK0901560.1"/>
    <property type="molecule type" value="Genomic_DNA"/>
</dbReference>
<evidence type="ECO:0000313" key="3">
    <source>
        <dbReference type="Proteomes" id="UP001189429"/>
    </source>
</evidence>
<evidence type="ECO:0000313" key="2">
    <source>
        <dbReference type="EMBL" id="CAK0901560.1"/>
    </source>
</evidence>
<organism evidence="2 3">
    <name type="scientific">Prorocentrum cordatum</name>
    <dbReference type="NCBI Taxonomy" id="2364126"/>
    <lineage>
        <taxon>Eukaryota</taxon>
        <taxon>Sar</taxon>
        <taxon>Alveolata</taxon>
        <taxon>Dinophyceae</taxon>
        <taxon>Prorocentrales</taxon>
        <taxon>Prorocentraceae</taxon>
        <taxon>Prorocentrum</taxon>
    </lineage>
</organism>